<feature type="compositionally biased region" description="Low complexity" evidence="1">
    <location>
        <begin position="10"/>
        <end position="24"/>
    </location>
</feature>
<evidence type="ECO:0000256" key="1">
    <source>
        <dbReference type="SAM" id="MobiDB-lite"/>
    </source>
</evidence>
<dbReference type="AlphaFoldDB" id="A0A833J1G8"/>
<proteinExistence type="predicted"/>
<dbReference type="EMBL" id="WEKV01000018">
    <property type="protein sequence ID" value="KAB7782873.1"/>
    <property type="molecule type" value="Genomic_DNA"/>
</dbReference>
<sequence length="71" mass="7197">MATPPNYVDASAIGESPSGSGIPSGTPANLANAYVTLHVADPNNLTPNGHKGAYMRLSDLVAYIVATAKGQ</sequence>
<dbReference type="RefSeq" id="WP_152278228.1">
    <property type="nucleotide sequence ID" value="NZ_WEKV01000018.1"/>
</dbReference>
<evidence type="ECO:0000313" key="2">
    <source>
        <dbReference type="EMBL" id="KAB7782873.1"/>
    </source>
</evidence>
<accession>A0A833J1G8</accession>
<protein>
    <submittedName>
        <fullName evidence="2">Uncharacterized protein</fullName>
    </submittedName>
</protein>
<comment type="caution">
    <text evidence="2">The sequence shown here is derived from an EMBL/GenBank/DDBJ whole genome shotgun (WGS) entry which is preliminary data.</text>
</comment>
<evidence type="ECO:0000313" key="3">
    <source>
        <dbReference type="Proteomes" id="UP000469949"/>
    </source>
</evidence>
<feature type="region of interest" description="Disordered" evidence="1">
    <location>
        <begin position="1"/>
        <end position="24"/>
    </location>
</feature>
<name>A0A833J1G8_9HYPH</name>
<organism evidence="2 3">
    <name type="scientific">Methylorubrum populi</name>
    <dbReference type="NCBI Taxonomy" id="223967"/>
    <lineage>
        <taxon>Bacteria</taxon>
        <taxon>Pseudomonadati</taxon>
        <taxon>Pseudomonadota</taxon>
        <taxon>Alphaproteobacteria</taxon>
        <taxon>Hyphomicrobiales</taxon>
        <taxon>Methylobacteriaceae</taxon>
        <taxon>Methylorubrum</taxon>
    </lineage>
</organism>
<reference evidence="2 3" key="1">
    <citation type="submission" date="2019-10" db="EMBL/GenBank/DDBJ databases">
        <title>Draft Genome Sequence of the Caffeine Degrading Methylotroph Methylorubrum populi PINKEL.</title>
        <authorList>
            <person name="Dawson S.C."/>
            <person name="Zhang X."/>
            <person name="Wright M.E."/>
            <person name="Sharma G."/>
            <person name="Langner J.T."/>
            <person name="Ditty J.L."/>
            <person name="Subuyuj G.A."/>
        </authorList>
    </citation>
    <scope>NUCLEOTIDE SEQUENCE [LARGE SCALE GENOMIC DNA]</scope>
    <source>
        <strain evidence="2 3">Pinkel</strain>
    </source>
</reference>
<dbReference type="Proteomes" id="UP000469949">
    <property type="component" value="Unassembled WGS sequence"/>
</dbReference>
<gene>
    <name evidence="2" type="ORF">F8B43_4167</name>
</gene>